<proteinExistence type="predicted"/>
<name>A0A0F9BRX0_9ZZZZ</name>
<sequence>MIMMVTFKDYLDKNSWVLNSHSDTKVVTTETLGKWHLEKWIKHNKDLQYSAEELIENMKMILKGRDLPLANVILSMEGVPYQSHLEIAVDCLGEKEVKKRLEELNK</sequence>
<gene>
    <name evidence="1" type="ORF">LCGC14_2756480</name>
</gene>
<evidence type="ECO:0000313" key="1">
    <source>
        <dbReference type="EMBL" id="KKK87116.1"/>
    </source>
</evidence>
<comment type="caution">
    <text evidence="1">The sequence shown here is derived from an EMBL/GenBank/DDBJ whole genome shotgun (WGS) entry which is preliminary data.</text>
</comment>
<reference evidence="1" key="1">
    <citation type="journal article" date="2015" name="Nature">
        <title>Complex archaea that bridge the gap between prokaryotes and eukaryotes.</title>
        <authorList>
            <person name="Spang A."/>
            <person name="Saw J.H."/>
            <person name="Jorgensen S.L."/>
            <person name="Zaremba-Niedzwiedzka K."/>
            <person name="Martijn J."/>
            <person name="Lind A.E."/>
            <person name="van Eijk R."/>
            <person name="Schleper C."/>
            <person name="Guy L."/>
            <person name="Ettema T.J."/>
        </authorList>
    </citation>
    <scope>NUCLEOTIDE SEQUENCE</scope>
</reference>
<dbReference type="AlphaFoldDB" id="A0A0F9BRX0"/>
<organism evidence="1">
    <name type="scientific">marine sediment metagenome</name>
    <dbReference type="NCBI Taxonomy" id="412755"/>
    <lineage>
        <taxon>unclassified sequences</taxon>
        <taxon>metagenomes</taxon>
        <taxon>ecological metagenomes</taxon>
    </lineage>
</organism>
<accession>A0A0F9BRX0</accession>
<protein>
    <submittedName>
        <fullName evidence="1">Uncharacterized protein</fullName>
    </submittedName>
</protein>
<dbReference type="EMBL" id="LAZR01050546">
    <property type="protein sequence ID" value="KKK87116.1"/>
    <property type="molecule type" value="Genomic_DNA"/>
</dbReference>